<feature type="transmembrane region" description="Helical" evidence="14">
    <location>
        <begin position="328"/>
        <end position="346"/>
    </location>
</feature>
<dbReference type="AlphaFoldDB" id="A0A803JH12"/>
<dbReference type="GeneTree" id="ENSGT00940000158895"/>
<keyword evidence="10 13" id="KW-0675">Receptor</keyword>
<dbReference type="PANTHER" id="PTHR24242:SF418">
    <property type="entry name" value="OLFACTORY RECEPTOR"/>
    <property type="match status" value="1"/>
</dbReference>
<dbReference type="InterPro" id="IPR000725">
    <property type="entry name" value="Olfact_rcpt"/>
</dbReference>
<dbReference type="GO" id="GO:0004984">
    <property type="term" value="F:olfactory receptor activity"/>
    <property type="evidence" value="ECO:0007669"/>
    <property type="project" value="InterPro"/>
</dbReference>
<evidence type="ECO:0000256" key="6">
    <source>
        <dbReference type="ARBA" id="ARBA00022989"/>
    </source>
</evidence>
<evidence type="ECO:0000256" key="8">
    <source>
        <dbReference type="ARBA" id="ARBA00023136"/>
    </source>
</evidence>
<keyword evidence="3 14" id="KW-0716">Sensory transduction</keyword>
<feature type="transmembrane region" description="Helical" evidence="14">
    <location>
        <begin position="195"/>
        <end position="216"/>
    </location>
</feature>
<evidence type="ECO:0000256" key="9">
    <source>
        <dbReference type="ARBA" id="ARBA00023157"/>
    </source>
</evidence>
<comment type="similarity">
    <text evidence="13">Belongs to the G-protein coupled receptor 1 family.</text>
</comment>
<evidence type="ECO:0000256" key="7">
    <source>
        <dbReference type="ARBA" id="ARBA00023040"/>
    </source>
</evidence>
<keyword evidence="6 14" id="KW-1133">Transmembrane helix</keyword>
<dbReference type="GO" id="GO:0005886">
    <property type="term" value="C:plasma membrane"/>
    <property type="evidence" value="ECO:0007669"/>
    <property type="project" value="UniProtKB-SubCell"/>
</dbReference>
<feature type="transmembrane region" description="Helical" evidence="14">
    <location>
        <begin position="296"/>
        <end position="316"/>
    </location>
</feature>
<accession>A0A803JH12</accession>
<keyword evidence="12 13" id="KW-0807">Transducer</keyword>
<proteinExistence type="inferred from homology"/>
<dbReference type="InterPro" id="IPR050939">
    <property type="entry name" value="Olfactory_GPCR1"/>
</dbReference>
<dbReference type="PRINTS" id="PR00245">
    <property type="entry name" value="OLFACTORYR"/>
</dbReference>
<keyword evidence="5 14" id="KW-0552">Olfaction</keyword>
<evidence type="ECO:0000256" key="11">
    <source>
        <dbReference type="ARBA" id="ARBA00023180"/>
    </source>
</evidence>
<dbReference type="FunFam" id="1.20.1070.10:FF:000001">
    <property type="entry name" value="Olfactory receptor"/>
    <property type="match status" value="1"/>
</dbReference>
<dbReference type="Pfam" id="PF13853">
    <property type="entry name" value="7tm_4"/>
    <property type="match status" value="1"/>
</dbReference>
<evidence type="ECO:0000256" key="5">
    <source>
        <dbReference type="ARBA" id="ARBA00022725"/>
    </source>
</evidence>
<feature type="domain" description="G-protein coupled receptors family 1 profile" evidence="15">
    <location>
        <begin position="96"/>
        <end position="344"/>
    </location>
</feature>
<protein>
    <recommendedName>
        <fullName evidence="14">Olfactory receptor</fullName>
    </recommendedName>
</protein>
<evidence type="ECO:0000256" key="13">
    <source>
        <dbReference type="RuleBase" id="RU000688"/>
    </source>
</evidence>
<feature type="transmembrane region" description="Helical" evidence="14">
    <location>
        <begin position="112"/>
        <end position="133"/>
    </location>
</feature>
<reference evidence="16" key="1">
    <citation type="journal article" date="2010" name="Science">
        <title>The genome of the Western clawed frog Xenopus tropicalis.</title>
        <authorList>
            <person name="Hellsten U."/>
            <person name="Harland R.M."/>
            <person name="Gilchrist M.J."/>
            <person name="Hendrix D."/>
            <person name="Jurka J."/>
            <person name="Kapitonov V."/>
            <person name="Ovcharenko I."/>
            <person name="Putnam N.H."/>
            <person name="Shu S."/>
            <person name="Taher L."/>
            <person name="Blitz I.L."/>
            <person name="Blumberg B."/>
            <person name="Dichmann D.S."/>
            <person name="Dubchak I."/>
            <person name="Amaya E."/>
            <person name="Detter J.C."/>
            <person name="Fletcher R."/>
            <person name="Gerhard D.S."/>
            <person name="Goodstein D."/>
            <person name="Graves T."/>
            <person name="Grigoriev I.V."/>
            <person name="Grimwood J."/>
            <person name="Kawashima T."/>
            <person name="Lindquist E."/>
            <person name="Lucas S.M."/>
            <person name="Mead P.E."/>
            <person name="Mitros T."/>
            <person name="Ogino H."/>
            <person name="Ohta Y."/>
            <person name="Poliakov A.V."/>
            <person name="Pollet N."/>
            <person name="Robert J."/>
            <person name="Salamov A."/>
            <person name="Sater A.K."/>
            <person name="Schmutz J."/>
            <person name="Terry A."/>
            <person name="Vize P.D."/>
            <person name="Warren W.C."/>
            <person name="Wells D."/>
            <person name="Wills A."/>
            <person name="Wilson R.K."/>
            <person name="Zimmerman L.B."/>
            <person name="Zorn A.M."/>
            <person name="Grainger R."/>
            <person name="Grammer T."/>
            <person name="Khokha M.K."/>
            <person name="Richardson P.M."/>
            <person name="Rokhsar D.S."/>
        </authorList>
    </citation>
    <scope>NUCLEOTIDE SEQUENCE [LARGE SCALE GENOMIC DNA]</scope>
    <source>
        <strain evidence="16">Nigerian</strain>
    </source>
</reference>
<dbReference type="PRINTS" id="PR00237">
    <property type="entry name" value="GPCRRHODOPSN"/>
</dbReference>
<evidence type="ECO:0000256" key="12">
    <source>
        <dbReference type="ARBA" id="ARBA00023224"/>
    </source>
</evidence>
<keyword evidence="9" id="KW-1015">Disulfide bond</keyword>
<dbReference type="Gene3D" id="1.20.1070.10">
    <property type="entry name" value="Rhodopsin 7-helix transmembrane proteins"/>
    <property type="match status" value="1"/>
</dbReference>
<evidence type="ECO:0000256" key="3">
    <source>
        <dbReference type="ARBA" id="ARBA00022606"/>
    </source>
</evidence>
<evidence type="ECO:0000256" key="1">
    <source>
        <dbReference type="ARBA" id="ARBA00004651"/>
    </source>
</evidence>
<evidence type="ECO:0000313" key="16">
    <source>
        <dbReference type="Ensembl" id="ENSXETP00000107237"/>
    </source>
</evidence>
<dbReference type="SUPFAM" id="SSF81321">
    <property type="entry name" value="Family A G protein-coupled receptor-like"/>
    <property type="match status" value="1"/>
</dbReference>
<organism evidence="16">
    <name type="scientific">Xenopus tropicalis</name>
    <name type="common">Western clawed frog</name>
    <name type="synonym">Silurana tropicalis</name>
    <dbReference type="NCBI Taxonomy" id="8364"/>
    <lineage>
        <taxon>Eukaryota</taxon>
        <taxon>Metazoa</taxon>
        <taxon>Chordata</taxon>
        <taxon>Craniata</taxon>
        <taxon>Vertebrata</taxon>
        <taxon>Euteleostomi</taxon>
        <taxon>Amphibia</taxon>
        <taxon>Batrachia</taxon>
        <taxon>Anura</taxon>
        <taxon>Pipoidea</taxon>
        <taxon>Pipidae</taxon>
        <taxon>Xenopodinae</taxon>
        <taxon>Xenopus</taxon>
        <taxon>Silurana</taxon>
    </lineage>
</organism>
<evidence type="ECO:0000256" key="14">
    <source>
        <dbReference type="RuleBase" id="RU363047"/>
    </source>
</evidence>
<dbReference type="InterPro" id="IPR000276">
    <property type="entry name" value="GPCR_Rhodpsn"/>
</dbReference>
<keyword evidence="8 14" id="KW-0472">Membrane</keyword>
<keyword evidence="2 14" id="KW-1003">Cell membrane</keyword>
<reference evidence="16" key="2">
    <citation type="submission" date="2021-03" db="UniProtKB">
        <authorList>
            <consortium name="Ensembl"/>
        </authorList>
    </citation>
    <scope>IDENTIFICATION</scope>
</reference>
<dbReference type="PROSITE" id="PS00237">
    <property type="entry name" value="G_PROTEIN_RECEP_F1_1"/>
    <property type="match status" value="1"/>
</dbReference>
<evidence type="ECO:0000256" key="4">
    <source>
        <dbReference type="ARBA" id="ARBA00022692"/>
    </source>
</evidence>
<feature type="transmembrane region" description="Helical" evidence="14">
    <location>
        <begin position="153"/>
        <end position="174"/>
    </location>
</feature>
<dbReference type="PROSITE" id="PS50262">
    <property type="entry name" value="G_PROTEIN_RECEP_F1_2"/>
    <property type="match status" value="1"/>
</dbReference>
<dbReference type="InParanoid" id="A0A803JH12"/>
<dbReference type="Ensembl" id="ENSXETT00000114442">
    <property type="protein sequence ID" value="ENSXETP00000107237"/>
    <property type="gene ID" value="ENSXETG00000046511"/>
</dbReference>
<evidence type="ECO:0000259" key="15">
    <source>
        <dbReference type="PROSITE" id="PS50262"/>
    </source>
</evidence>
<evidence type="ECO:0000256" key="2">
    <source>
        <dbReference type="ARBA" id="ARBA00022475"/>
    </source>
</evidence>
<feature type="transmembrane region" description="Helical" evidence="14">
    <location>
        <begin position="81"/>
        <end position="105"/>
    </location>
</feature>
<dbReference type="PANTHER" id="PTHR24242">
    <property type="entry name" value="G-PROTEIN COUPLED RECEPTOR"/>
    <property type="match status" value="1"/>
</dbReference>
<evidence type="ECO:0000256" key="10">
    <source>
        <dbReference type="ARBA" id="ARBA00023170"/>
    </source>
</evidence>
<name>A0A803JH12_XENTR</name>
<dbReference type="InterPro" id="IPR017452">
    <property type="entry name" value="GPCR_Rhodpsn_7TM"/>
</dbReference>
<dbReference type="GO" id="GO:0004930">
    <property type="term" value="F:G protein-coupled receptor activity"/>
    <property type="evidence" value="ECO:0007669"/>
    <property type="project" value="UniProtKB-KW"/>
</dbReference>
<feature type="transmembrane region" description="Helical" evidence="14">
    <location>
        <begin position="254"/>
        <end position="275"/>
    </location>
</feature>
<keyword evidence="4 13" id="KW-0812">Transmembrane</keyword>
<comment type="subcellular location">
    <subcellularLocation>
        <location evidence="1 14">Cell membrane</location>
        <topology evidence="1 14">Multi-pass membrane protein</topology>
    </subcellularLocation>
</comment>
<keyword evidence="11" id="KW-0325">Glycoprotein</keyword>
<dbReference type="FunCoup" id="A0A803JH12">
    <property type="interactions" value="218"/>
</dbReference>
<keyword evidence="7 13" id="KW-0297">G-protein coupled receptor</keyword>
<sequence>MGYQGCAAGSTGSCSLQRSCCLFHGIGMDMFRRRTEGALQRSDAGELPDIQFTGYMDIANQTQVSEFIIVGFPDVKGLQTLLFPLLLIIYLFTISGNIIVISLIWTHRHLHVPLYIFVAILSFLEIWYTAVTIPKMLANLLNNKTISYHGCLLQIYFLHCLGITETYLLTAMAYDRYLAICNPLRYPSIMTPSCCFQLAGFCWFIGLIGPLAQIILLSRLYFCGLNKVEHIFCDFAPLINLSCSDTSLNFVVDFTINAVIICVAFTCIICSYAKILSAVLKISTKEGRKKAFSTCGAHLTVVTLFFGSVAFMYIRLTKSYPANYDRSMAVIYSVLTPMCNPIIYSLRNQEIREVMRKKLSKLM</sequence>